<dbReference type="EMBL" id="NRSG01000030">
    <property type="protein sequence ID" value="MBK1657844.1"/>
    <property type="molecule type" value="Genomic_DNA"/>
</dbReference>
<feature type="compositionally biased region" description="Pro residues" evidence="2">
    <location>
        <begin position="74"/>
        <end position="86"/>
    </location>
</feature>
<organism evidence="3 4">
    <name type="scientific">Paracraurococcus ruber</name>
    <dbReference type="NCBI Taxonomy" id="77675"/>
    <lineage>
        <taxon>Bacteria</taxon>
        <taxon>Pseudomonadati</taxon>
        <taxon>Pseudomonadota</taxon>
        <taxon>Alphaproteobacteria</taxon>
        <taxon>Acetobacterales</taxon>
        <taxon>Roseomonadaceae</taxon>
        <taxon>Paracraurococcus</taxon>
    </lineage>
</organism>
<accession>A0ABS1CVV7</accession>
<gene>
    <name evidence="3" type="ORF">CKO45_06320</name>
</gene>
<evidence type="ECO:0000313" key="4">
    <source>
        <dbReference type="Proteomes" id="UP000697995"/>
    </source>
</evidence>
<comment type="similarity">
    <text evidence="1">Belongs to the UPF0161 family.</text>
</comment>
<evidence type="ECO:0000256" key="1">
    <source>
        <dbReference type="HAMAP-Rule" id="MF_00386"/>
    </source>
</evidence>
<reference evidence="3 4" key="1">
    <citation type="journal article" date="2020" name="Microorganisms">
        <title>Osmotic Adaptation and Compatible Solute Biosynthesis of Phototrophic Bacteria as Revealed from Genome Analyses.</title>
        <authorList>
            <person name="Imhoff J.F."/>
            <person name="Rahn T."/>
            <person name="Kunzel S."/>
            <person name="Keller A."/>
            <person name="Neulinger S.C."/>
        </authorList>
    </citation>
    <scope>NUCLEOTIDE SEQUENCE [LARGE SCALE GENOMIC DNA]</scope>
    <source>
        <strain evidence="3 4">DSM 15382</strain>
    </source>
</reference>
<comment type="function">
    <text evidence="1">Could be involved in insertion of integral membrane proteins into the membrane.</text>
</comment>
<sequence>MSLAASPGARALQGAVIAYQWTLRPFIGAHCRFHPSCSHYALEALGTHGALRGTWLAGRRILRCNPWHPGGDDPVPPPKLQPSPKG</sequence>
<protein>
    <recommendedName>
        <fullName evidence="1">Putative membrane protein insertion efficiency factor</fullName>
    </recommendedName>
</protein>
<dbReference type="RefSeq" id="WP_133218154.1">
    <property type="nucleotide sequence ID" value="NZ_NRSG01000030.1"/>
</dbReference>
<dbReference type="Pfam" id="PF01809">
    <property type="entry name" value="YidD"/>
    <property type="match status" value="1"/>
</dbReference>
<proteinExistence type="inferred from homology"/>
<dbReference type="SMART" id="SM01234">
    <property type="entry name" value="Haemolytic"/>
    <property type="match status" value="1"/>
</dbReference>
<evidence type="ECO:0000256" key="2">
    <source>
        <dbReference type="SAM" id="MobiDB-lite"/>
    </source>
</evidence>
<comment type="caution">
    <text evidence="3">The sequence shown here is derived from an EMBL/GenBank/DDBJ whole genome shotgun (WGS) entry which is preliminary data.</text>
</comment>
<dbReference type="PANTHER" id="PTHR33383">
    <property type="entry name" value="MEMBRANE PROTEIN INSERTION EFFICIENCY FACTOR-RELATED"/>
    <property type="match status" value="1"/>
</dbReference>
<dbReference type="PANTHER" id="PTHR33383:SF1">
    <property type="entry name" value="MEMBRANE PROTEIN INSERTION EFFICIENCY FACTOR-RELATED"/>
    <property type="match status" value="1"/>
</dbReference>
<evidence type="ECO:0000313" key="3">
    <source>
        <dbReference type="EMBL" id="MBK1657844.1"/>
    </source>
</evidence>
<dbReference type="InterPro" id="IPR002696">
    <property type="entry name" value="Membr_insert_effic_factor_YidD"/>
</dbReference>
<comment type="subcellular location">
    <subcellularLocation>
        <location evidence="1">Cell membrane</location>
        <topology evidence="1">Peripheral membrane protein</topology>
        <orientation evidence="1">Cytoplasmic side</orientation>
    </subcellularLocation>
</comment>
<feature type="region of interest" description="Disordered" evidence="2">
    <location>
        <begin position="67"/>
        <end position="86"/>
    </location>
</feature>
<name>A0ABS1CVV7_9PROT</name>
<dbReference type="HAMAP" id="MF_00386">
    <property type="entry name" value="UPF0161_YidD"/>
    <property type="match status" value="1"/>
</dbReference>
<keyword evidence="4" id="KW-1185">Reference proteome</keyword>
<keyword evidence="1" id="KW-1003">Cell membrane</keyword>
<dbReference type="NCBIfam" id="TIGR00278">
    <property type="entry name" value="membrane protein insertion efficiency factor YidD"/>
    <property type="match status" value="1"/>
</dbReference>
<dbReference type="Proteomes" id="UP000697995">
    <property type="component" value="Unassembled WGS sequence"/>
</dbReference>
<keyword evidence="1" id="KW-0472">Membrane</keyword>